<dbReference type="AlphaFoldDB" id="A0A2P2QFL3"/>
<sequence>MVLPYAAEVISRLCVLAAYTCD</sequence>
<evidence type="ECO:0000313" key="1">
    <source>
        <dbReference type="EMBL" id="MBX65778.1"/>
    </source>
</evidence>
<reference evidence="1" key="1">
    <citation type="submission" date="2018-02" db="EMBL/GenBank/DDBJ databases">
        <title>Rhizophora mucronata_Transcriptome.</title>
        <authorList>
            <person name="Meera S.P."/>
            <person name="Sreeshan A."/>
            <person name="Augustine A."/>
        </authorList>
    </citation>
    <scope>NUCLEOTIDE SEQUENCE</scope>
    <source>
        <tissue evidence="1">Leaf</tissue>
    </source>
</reference>
<name>A0A2P2QFL3_RHIMU</name>
<dbReference type="EMBL" id="GGEC01085294">
    <property type="protein sequence ID" value="MBX65778.1"/>
    <property type="molecule type" value="Transcribed_RNA"/>
</dbReference>
<protein>
    <submittedName>
        <fullName evidence="1">Uncharacterized protein</fullName>
    </submittedName>
</protein>
<organism evidence="1">
    <name type="scientific">Rhizophora mucronata</name>
    <name type="common">Asiatic mangrove</name>
    <dbReference type="NCBI Taxonomy" id="61149"/>
    <lineage>
        <taxon>Eukaryota</taxon>
        <taxon>Viridiplantae</taxon>
        <taxon>Streptophyta</taxon>
        <taxon>Embryophyta</taxon>
        <taxon>Tracheophyta</taxon>
        <taxon>Spermatophyta</taxon>
        <taxon>Magnoliopsida</taxon>
        <taxon>eudicotyledons</taxon>
        <taxon>Gunneridae</taxon>
        <taxon>Pentapetalae</taxon>
        <taxon>rosids</taxon>
        <taxon>fabids</taxon>
        <taxon>Malpighiales</taxon>
        <taxon>Rhizophoraceae</taxon>
        <taxon>Rhizophora</taxon>
    </lineage>
</organism>
<proteinExistence type="predicted"/>
<accession>A0A2P2QFL3</accession>